<evidence type="ECO:0000313" key="1">
    <source>
        <dbReference type="EMBL" id="AIY43256.1"/>
    </source>
</evidence>
<proteinExistence type="predicted"/>
<dbReference type="Proteomes" id="UP000030302">
    <property type="component" value="Chromosome"/>
</dbReference>
<evidence type="ECO:0000313" key="2">
    <source>
        <dbReference type="Proteomes" id="UP000030302"/>
    </source>
</evidence>
<organism evidence="1 2">
    <name type="scientific">Collimonas arenae</name>
    <dbReference type="NCBI Taxonomy" id="279058"/>
    <lineage>
        <taxon>Bacteria</taxon>
        <taxon>Pseudomonadati</taxon>
        <taxon>Pseudomonadota</taxon>
        <taxon>Betaproteobacteria</taxon>
        <taxon>Burkholderiales</taxon>
        <taxon>Oxalobacteraceae</taxon>
        <taxon>Collimonas</taxon>
    </lineage>
</organism>
<gene>
    <name evidence="1" type="ORF">LT85_4098</name>
</gene>
<dbReference type="AlphaFoldDB" id="A0A0A1FFJ6"/>
<sequence length="39" mass="4065">MIASVGVLGKILTSCEIALAAFITLNIKGELPLAVNHDK</sequence>
<dbReference type="HOGENOM" id="CLU_3307847_0_0_4"/>
<dbReference type="KEGG" id="care:LT85_4098"/>
<dbReference type="EMBL" id="CP009962">
    <property type="protein sequence ID" value="AIY43256.1"/>
    <property type="molecule type" value="Genomic_DNA"/>
</dbReference>
<name>A0A0A1FFJ6_9BURK</name>
<accession>A0A0A1FFJ6</accession>
<protein>
    <submittedName>
        <fullName evidence="1">Uncharacterized protein</fullName>
    </submittedName>
</protein>
<reference evidence="2" key="1">
    <citation type="journal article" date="2014" name="Soil Biol. Biochem.">
        <title>Structure and function of bacterial communities in ageing soils: Insights from the Mendocino ecological staircase.</title>
        <authorList>
            <person name="Uroz S."/>
            <person name="Tech J.J."/>
            <person name="Sawaya N.A."/>
            <person name="Frey-Klett P."/>
            <person name="Leveau J.H.J."/>
        </authorList>
    </citation>
    <scope>NUCLEOTIDE SEQUENCE [LARGE SCALE GENOMIC DNA]</scope>
    <source>
        <strain evidence="2">Cal35</strain>
    </source>
</reference>
<keyword evidence="2" id="KW-1185">Reference proteome</keyword>